<dbReference type="Proteomes" id="UP001345219">
    <property type="component" value="Chromosome 19"/>
</dbReference>
<feature type="compositionally biased region" description="Basic and acidic residues" evidence="1">
    <location>
        <begin position="105"/>
        <end position="116"/>
    </location>
</feature>
<dbReference type="EMBL" id="JAXIOK010000024">
    <property type="protein sequence ID" value="KAK4740944.1"/>
    <property type="molecule type" value="Genomic_DNA"/>
</dbReference>
<accession>A0AAN7GG25</accession>
<reference evidence="2 3" key="1">
    <citation type="journal article" date="2023" name="Hortic Res">
        <title>Pangenome of water caltrop reveals structural variations and asymmetric subgenome divergence after allopolyploidization.</title>
        <authorList>
            <person name="Zhang X."/>
            <person name="Chen Y."/>
            <person name="Wang L."/>
            <person name="Yuan Y."/>
            <person name="Fang M."/>
            <person name="Shi L."/>
            <person name="Lu R."/>
            <person name="Comes H.P."/>
            <person name="Ma Y."/>
            <person name="Chen Y."/>
            <person name="Huang G."/>
            <person name="Zhou Y."/>
            <person name="Zheng Z."/>
            <person name="Qiu Y."/>
        </authorList>
    </citation>
    <scope>NUCLEOTIDE SEQUENCE [LARGE SCALE GENOMIC DNA]</scope>
    <source>
        <tissue evidence="2">Roots</tissue>
    </source>
</reference>
<evidence type="ECO:0000256" key="1">
    <source>
        <dbReference type="SAM" id="MobiDB-lite"/>
    </source>
</evidence>
<feature type="region of interest" description="Disordered" evidence="1">
    <location>
        <begin position="93"/>
        <end position="138"/>
    </location>
</feature>
<sequence length="138" mass="16325">MILKIAIYSSMILMQHHRILFVRLLHILMGDDRDNKLRNPVFQLSLFILICQNKTKENEDQQKGKSGHHGSSHTTFLFSFSFTLLHVRLGQVSGLGGHQGKHHEHGHDPHGEEQQHERRRRQWRQYQRENQQGGREDY</sequence>
<comment type="caution">
    <text evidence="2">The sequence shown here is derived from an EMBL/GenBank/DDBJ whole genome shotgun (WGS) entry which is preliminary data.</text>
</comment>
<protein>
    <submittedName>
        <fullName evidence="2">Uncharacterized protein</fullName>
    </submittedName>
</protein>
<gene>
    <name evidence="2" type="ORF">SAY87_024532</name>
</gene>
<proteinExistence type="predicted"/>
<evidence type="ECO:0000313" key="2">
    <source>
        <dbReference type="EMBL" id="KAK4740944.1"/>
    </source>
</evidence>
<dbReference type="AlphaFoldDB" id="A0AAN7GG25"/>
<keyword evidence="3" id="KW-1185">Reference proteome</keyword>
<organism evidence="2 3">
    <name type="scientific">Trapa incisa</name>
    <dbReference type="NCBI Taxonomy" id="236973"/>
    <lineage>
        <taxon>Eukaryota</taxon>
        <taxon>Viridiplantae</taxon>
        <taxon>Streptophyta</taxon>
        <taxon>Embryophyta</taxon>
        <taxon>Tracheophyta</taxon>
        <taxon>Spermatophyta</taxon>
        <taxon>Magnoliopsida</taxon>
        <taxon>eudicotyledons</taxon>
        <taxon>Gunneridae</taxon>
        <taxon>Pentapetalae</taxon>
        <taxon>rosids</taxon>
        <taxon>malvids</taxon>
        <taxon>Myrtales</taxon>
        <taxon>Lythraceae</taxon>
        <taxon>Trapa</taxon>
    </lineage>
</organism>
<name>A0AAN7GG25_9MYRT</name>
<evidence type="ECO:0000313" key="3">
    <source>
        <dbReference type="Proteomes" id="UP001345219"/>
    </source>
</evidence>